<evidence type="ECO:0000259" key="11">
    <source>
        <dbReference type="PROSITE" id="PS51847"/>
    </source>
</evidence>
<comment type="similarity">
    <text evidence="9">Belongs to the MDM12 family.</text>
</comment>
<comment type="function">
    <text evidence="9">Component of the ERMES/MDM complex, which serves as a molecular tether to connect the endoplasmic reticulum (ER) and mitochondria. Components of this complex are involved in the control of mitochondrial shape and protein biogenesis, and function in nonvesicular lipid trafficking between the ER and mitochondria. MDM12 is required for the interaction of the ER-resident membrane protein MMM1 and the outer mitochondrial membrane-resident beta-barrel protein MDM10. The MDM12-MMM1 subcomplex functions in the major beta-barrel assembly pathway that is responsible for biogenesis of all mitochondrial outer membrane beta-barrel proteins, and acts in a late step after the SAM complex. The MDM10-MDM12-MMM1 subcomplex further acts in the TOM40-specific pathway after the action of the MDM12-MMM1 complex. Essential for establishing and maintaining the structure of mitochondria and maintenance of mtDNA nucleoids.</text>
</comment>
<evidence type="ECO:0000313" key="12">
    <source>
        <dbReference type="EMBL" id="ODQ82286.1"/>
    </source>
</evidence>
<dbReference type="STRING" id="984486.A0A1E3QX96"/>
<dbReference type="Pfam" id="PF26544">
    <property type="entry name" value="Mdm12"/>
    <property type="match status" value="3"/>
</dbReference>
<evidence type="ECO:0000256" key="10">
    <source>
        <dbReference type="SAM" id="MobiDB-lite"/>
    </source>
</evidence>
<dbReference type="GeneID" id="30145203"/>
<dbReference type="GO" id="GO:1990456">
    <property type="term" value="P:mitochondrion-endoplasmic reticulum membrane tethering"/>
    <property type="evidence" value="ECO:0007669"/>
    <property type="project" value="TreeGrafter"/>
</dbReference>
<dbReference type="PANTHER" id="PTHR28204:SF1">
    <property type="entry name" value="MITOCHONDRIAL DISTRIBUTION AND MORPHOLOGY PROTEIN 12"/>
    <property type="match status" value="1"/>
</dbReference>
<proteinExistence type="inferred from homology"/>
<evidence type="ECO:0000256" key="9">
    <source>
        <dbReference type="HAMAP-Rule" id="MF_03104"/>
    </source>
</evidence>
<comment type="subunit">
    <text evidence="9">Component of the ER-mitochondria encounter structure (ERMES) or MDM complex, composed of MMM1, MDM10, MDM12 and MDM34. A MMM1 homodimer associates with one molecule of MDM12 on each side in a pairwise head-to-tail manner, and the SMP-LTD domains of MMM1 and MDM12 generate a continuous hydrophobic tunnel for phospholipid trafficking.</text>
</comment>
<protein>
    <recommendedName>
        <fullName evidence="9">Mitochondrial distribution and morphology protein 12</fullName>
    </recommendedName>
    <alternativeName>
        <fullName evidence="9">Mitochondrial inheritance component MDM12</fullName>
    </alternativeName>
</protein>
<feature type="domain" description="SMP-LTD" evidence="11">
    <location>
        <begin position="1"/>
        <end position="403"/>
    </location>
</feature>
<accession>A0A1E3QX96</accession>
<feature type="compositionally biased region" description="Acidic residues" evidence="10">
    <location>
        <begin position="74"/>
        <end position="88"/>
    </location>
</feature>
<dbReference type="RefSeq" id="XP_018987614.1">
    <property type="nucleotide sequence ID" value="XM_019127350.1"/>
</dbReference>
<dbReference type="InterPro" id="IPR031468">
    <property type="entry name" value="SMP_LBD"/>
</dbReference>
<dbReference type="Proteomes" id="UP000094336">
    <property type="component" value="Unassembled WGS sequence"/>
</dbReference>
<keyword evidence="13" id="KW-1185">Reference proteome</keyword>
<evidence type="ECO:0000256" key="3">
    <source>
        <dbReference type="ARBA" id="ARBA00022787"/>
    </source>
</evidence>
<feature type="region of interest" description="Disordered" evidence="10">
    <location>
        <begin position="74"/>
        <end position="98"/>
    </location>
</feature>
<keyword evidence="4 9" id="KW-0256">Endoplasmic reticulum</keyword>
<name>A0A1E3QX96_9ASCO</name>
<keyword evidence="2" id="KW-0813">Transport</keyword>
<dbReference type="GO" id="GO:0015914">
    <property type="term" value="P:phospholipid transport"/>
    <property type="evidence" value="ECO:0007669"/>
    <property type="project" value="TreeGrafter"/>
</dbReference>
<feature type="region of interest" description="Disordered" evidence="10">
    <location>
        <begin position="160"/>
        <end position="199"/>
    </location>
</feature>
<dbReference type="OrthoDB" id="3356905at2759"/>
<feature type="compositionally biased region" description="Polar residues" evidence="10">
    <location>
        <begin position="179"/>
        <end position="190"/>
    </location>
</feature>
<keyword evidence="8 9" id="KW-0472">Membrane</keyword>
<evidence type="ECO:0000256" key="5">
    <source>
        <dbReference type="ARBA" id="ARBA00023055"/>
    </source>
</evidence>
<dbReference type="PROSITE" id="PS51847">
    <property type="entry name" value="SMP"/>
    <property type="match status" value="1"/>
</dbReference>
<dbReference type="PANTHER" id="PTHR28204">
    <property type="entry name" value="MITOCHONDRIAL DISTRIBUTION AND MORPHOLOGY PROTEIN 12"/>
    <property type="match status" value="1"/>
</dbReference>
<dbReference type="AlphaFoldDB" id="A0A1E3QX96"/>
<evidence type="ECO:0000256" key="4">
    <source>
        <dbReference type="ARBA" id="ARBA00022824"/>
    </source>
</evidence>
<dbReference type="GO" id="GO:0005789">
    <property type="term" value="C:endoplasmic reticulum membrane"/>
    <property type="evidence" value="ECO:0007669"/>
    <property type="project" value="UniProtKB-SubCell"/>
</dbReference>
<evidence type="ECO:0000256" key="1">
    <source>
        <dbReference type="ARBA" id="ARBA00004370"/>
    </source>
</evidence>
<comment type="subcellular location">
    <subcellularLocation>
        <location evidence="1">Membrane</location>
    </subcellularLocation>
    <subcellularLocation>
        <location evidence="9">Mitochondrion outer membrane</location>
        <topology evidence="9">Peripheral membrane protein</topology>
        <orientation evidence="9">Cytoplasmic side</orientation>
    </subcellularLocation>
    <subcellularLocation>
        <location evidence="9">Endoplasmic reticulum membrane</location>
        <topology evidence="9">Peripheral membrane protein</topology>
        <orientation evidence="9">Cytoplasmic side</orientation>
    </subcellularLocation>
    <text evidence="9">The ERMES/MDM complex localizes to a few discrete foci (around 10 per single cell), that represent mitochondria-endoplasmic reticulum junctions. These foci are often found next to mtDNA nucleoids.</text>
</comment>
<keyword evidence="6" id="KW-0446">Lipid-binding</keyword>
<reference evidence="13" key="1">
    <citation type="submission" date="2016-05" db="EMBL/GenBank/DDBJ databases">
        <title>Comparative genomics of biotechnologically important yeasts.</title>
        <authorList>
            <consortium name="DOE Joint Genome Institute"/>
            <person name="Riley R."/>
            <person name="Haridas S."/>
            <person name="Wolfe K.H."/>
            <person name="Lopes M.R."/>
            <person name="Hittinger C.T."/>
            <person name="Goker M."/>
            <person name="Salamov A."/>
            <person name="Wisecaver J."/>
            <person name="Long T.M."/>
            <person name="Aerts A.L."/>
            <person name="Barry K."/>
            <person name="Choi C."/>
            <person name="Clum A."/>
            <person name="Coughlan A.Y."/>
            <person name="Deshpande S."/>
            <person name="Douglass A.P."/>
            <person name="Hanson S.J."/>
            <person name="Klenk H.-P."/>
            <person name="Labutti K."/>
            <person name="Lapidus A."/>
            <person name="Lindquist E."/>
            <person name="Lipzen A."/>
            <person name="Meier-Kolthoff J.P."/>
            <person name="Ohm R.A."/>
            <person name="Otillar R.P."/>
            <person name="Pangilinan J."/>
            <person name="Peng Y."/>
            <person name="Rokas A."/>
            <person name="Rosa C.A."/>
            <person name="Scheuner C."/>
            <person name="Sibirny A.A."/>
            <person name="Slot J.C."/>
            <person name="Stielow J.B."/>
            <person name="Sun H."/>
            <person name="Kurtzman C.P."/>
            <person name="Blackwell M."/>
            <person name="Grigoriev I.V."/>
            <person name="Jeffries T.W."/>
        </authorList>
    </citation>
    <scope>NUCLEOTIDE SEQUENCE [LARGE SCALE GENOMIC DNA]</scope>
    <source>
        <strain evidence="13">NRRL Y-12698</strain>
    </source>
</reference>
<dbReference type="EMBL" id="KV454426">
    <property type="protein sequence ID" value="ODQ82286.1"/>
    <property type="molecule type" value="Genomic_DNA"/>
</dbReference>
<dbReference type="CDD" id="cd21672">
    <property type="entry name" value="SMP_Mdm12"/>
    <property type="match status" value="1"/>
</dbReference>
<gene>
    <name evidence="9" type="primary">MDM12</name>
    <name evidence="12" type="ORF">BABINDRAFT_158911</name>
</gene>
<evidence type="ECO:0000256" key="7">
    <source>
        <dbReference type="ARBA" id="ARBA00023128"/>
    </source>
</evidence>
<evidence type="ECO:0000256" key="8">
    <source>
        <dbReference type="ARBA" id="ARBA00023136"/>
    </source>
</evidence>
<sequence>MSFNIDWEGIIHSNLNDQLKRLIDDQFQSLELPPFIHNLSVQEFQLGSNAPELIIRHISDPFLEFYDDIAEENAEQEEAGKDVEEETDSPTPQGHAGANLSPLLLQMSLEEGEDSWGGFTATSMNRLAGSMSPIHGASANYAVPSLLLVRNNTVGLGNVYRNDSSSSDESHNGPIPLISSRSQAPNSFKPLSSPKRNKHDNDIQIISELNYDGNLVFQINVELLLNYPSPNFISLPIKLTITEITIHCIACVAYLTRAKRAYFTVLCDVADTPAPTGVPNSATNSALPSRKHSETNMGPSAEFPFFQRDFHTGTPGTPNTPGAHGYSQHHGPQSGAFFQGSTFTPSNERLDILKKIKIENEIGENNKTVLRNVGKVEKFLVEKLRDILREELGWPSWMCIDMNEEE</sequence>
<dbReference type="InterPro" id="IPR027532">
    <property type="entry name" value="Mdm12"/>
</dbReference>
<dbReference type="GO" id="GO:0008289">
    <property type="term" value="F:lipid binding"/>
    <property type="evidence" value="ECO:0007669"/>
    <property type="project" value="UniProtKB-KW"/>
</dbReference>
<dbReference type="HAMAP" id="MF_03104">
    <property type="entry name" value="Mdm12"/>
    <property type="match status" value="1"/>
</dbReference>
<dbReference type="GO" id="GO:0045040">
    <property type="term" value="P:protein insertion into mitochondrial outer membrane"/>
    <property type="evidence" value="ECO:0007669"/>
    <property type="project" value="UniProtKB-UniRule"/>
</dbReference>
<keyword evidence="7 9" id="KW-0496">Mitochondrion</keyword>
<evidence type="ECO:0000256" key="2">
    <source>
        <dbReference type="ARBA" id="ARBA00022448"/>
    </source>
</evidence>
<keyword evidence="5" id="KW-0445">Lipid transport</keyword>
<evidence type="ECO:0000256" key="6">
    <source>
        <dbReference type="ARBA" id="ARBA00023121"/>
    </source>
</evidence>
<dbReference type="GO" id="GO:0032865">
    <property type="term" value="C:ERMES complex"/>
    <property type="evidence" value="ECO:0007669"/>
    <property type="project" value="UniProtKB-UniRule"/>
</dbReference>
<organism evidence="12 13">
    <name type="scientific">Babjeviella inositovora NRRL Y-12698</name>
    <dbReference type="NCBI Taxonomy" id="984486"/>
    <lineage>
        <taxon>Eukaryota</taxon>
        <taxon>Fungi</taxon>
        <taxon>Dikarya</taxon>
        <taxon>Ascomycota</taxon>
        <taxon>Saccharomycotina</taxon>
        <taxon>Pichiomycetes</taxon>
        <taxon>Serinales incertae sedis</taxon>
        <taxon>Babjeviella</taxon>
    </lineage>
</organism>
<keyword evidence="3 9" id="KW-1000">Mitochondrion outer membrane</keyword>
<evidence type="ECO:0000313" key="13">
    <source>
        <dbReference type="Proteomes" id="UP000094336"/>
    </source>
</evidence>